<dbReference type="CDD" id="cd04242">
    <property type="entry name" value="AAK_G5K_ProB"/>
    <property type="match status" value="1"/>
</dbReference>
<evidence type="ECO:0000256" key="2">
    <source>
        <dbReference type="ARBA" id="ARBA00022605"/>
    </source>
</evidence>
<feature type="binding site" evidence="8">
    <location>
        <position position="169"/>
    </location>
    <ligand>
        <name>substrate</name>
    </ligand>
</feature>
<dbReference type="HAMAP" id="MF_00456">
    <property type="entry name" value="ProB"/>
    <property type="match status" value="1"/>
</dbReference>
<dbReference type="Pfam" id="PF01472">
    <property type="entry name" value="PUA"/>
    <property type="match status" value="1"/>
</dbReference>
<dbReference type="SMART" id="SM00359">
    <property type="entry name" value="PUA"/>
    <property type="match status" value="1"/>
</dbReference>
<dbReference type="RefSeq" id="WP_340296124.1">
    <property type="nucleotide sequence ID" value="NZ_JBBEOI010000416.1"/>
</dbReference>
<reference evidence="11" key="1">
    <citation type="journal article" date="2019" name="Int. J. Syst. Evol. Microbiol.">
        <title>The Global Catalogue of Microorganisms (GCM) 10K type strain sequencing project: providing services to taxonomists for standard genome sequencing and annotation.</title>
        <authorList>
            <consortium name="The Broad Institute Genomics Platform"/>
            <consortium name="The Broad Institute Genome Sequencing Center for Infectious Disease"/>
            <person name="Wu L."/>
            <person name="Ma J."/>
        </authorList>
    </citation>
    <scope>NUCLEOTIDE SEQUENCE [LARGE SCALE GENOMIC DNA]</scope>
    <source>
        <strain evidence="11">NCAIM B.02333</strain>
    </source>
</reference>
<dbReference type="SUPFAM" id="SSF53633">
    <property type="entry name" value="Carbamate kinase-like"/>
    <property type="match status" value="1"/>
</dbReference>
<dbReference type="PROSITE" id="PS00902">
    <property type="entry name" value="GLUTAMATE_5_KINASE"/>
    <property type="match status" value="1"/>
</dbReference>
<dbReference type="PANTHER" id="PTHR43654">
    <property type="entry name" value="GLUTAMATE 5-KINASE"/>
    <property type="match status" value="1"/>
</dbReference>
<evidence type="ECO:0000256" key="8">
    <source>
        <dbReference type="HAMAP-Rule" id="MF_00456"/>
    </source>
</evidence>
<accession>A0ABV7WFZ5</accession>
<dbReference type="InterPro" id="IPR041739">
    <property type="entry name" value="G5K_ProB"/>
</dbReference>
<evidence type="ECO:0000313" key="10">
    <source>
        <dbReference type="EMBL" id="MFC3687852.1"/>
    </source>
</evidence>
<keyword evidence="4 8" id="KW-0808">Transferase</keyword>
<dbReference type="NCBIfam" id="TIGR01027">
    <property type="entry name" value="proB"/>
    <property type="match status" value="1"/>
</dbReference>
<dbReference type="EMBL" id="JBHRWW010000003">
    <property type="protein sequence ID" value="MFC3687852.1"/>
    <property type="molecule type" value="Genomic_DNA"/>
</dbReference>
<feature type="binding site" evidence="8">
    <location>
        <position position="70"/>
    </location>
    <ligand>
        <name>substrate</name>
    </ligand>
</feature>
<dbReference type="InterPro" id="IPR036974">
    <property type="entry name" value="PUA_sf"/>
</dbReference>
<keyword evidence="6 8" id="KW-0418">Kinase</keyword>
<evidence type="ECO:0000313" key="11">
    <source>
        <dbReference type="Proteomes" id="UP001595685"/>
    </source>
</evidence>
<protein>
    <recommendedName>
        <fullName evidence="8">Glutamate 5-kinase</fullName>
        <ecNumber evidence="8">2.7.2.11</ecNumber>
    </recommendedName>
    <alternativeName>
        <fullName evidence="8">Gamma-glutamyl kinase</fullName>
        <shortName evidence="8">GK</shortName>
    </alternativeName>
</protein>
<organism evidence="10 11">
    <name type="scientific">Aquipuribacter hungaricus</name>
    <dbReference type="NCBI Taxonomy" id="545624"/>
    <lineage>
        <taxon>Bacteria</taxon>
        <taxon>Bacillati</taxon>
        <taxon>Actinomycetota</taxon>
        <taxon>Actinomycetes</taxon>
        <taxon>Micrococcales</taxon>
        <taxon>Intrasporangiaceae</taxon>
        <taxon>Aquipuribacter</taxon>
    </lineage>
</organism>
<feature type="binding site" evidence="8">
    <location>
        <position position="157"/>
    </location>
    <ligand>
        <name>substrate</name>
    </ligand>
</feature>
<keyword evidence="11" id="KW-1185">Reference proteome</keyword>
<evidence type="ECO:0000256" key="5">
    <source>
        <dbReference type="ARBA" id="ARBA00022741"/>
    </source>
</evidence>
<dbReference type="InterPro" id="IPR005715">
    <property type="entry name" value="Glu_5kinase/COase_Synthase"/>
</dbReference>
<dbReference type="Proteomes" id="UP001595685">
    <property type="component" value="Unassembled WGS sequence"/>
</dbReference>
<comment type="similarity">
    <text evidence="8">Belongs to the glutamate 5-kinase family.</text>
</comment>
<keyword evidence="1 8" id="KW-0963">Cytoplasm</keyword>
<dbReference type="GO" id="GO:0004349">
    <property type="term" value="F:glutamate 5-kinase activity"/>
    <property type="evidence" value="ECO:0007669"/>
    <property type="project" value="UniProtKB-EC"/>
</dbReference>
<dbReference type="InterPro" id="IPR019797">
    <property type="entry name" value="Glutamate_5-kinase_CS"/>
</dbReference>
<dbReference type="InterPro" id="IPR001048">
    <property type="entry name" value="Asp/Glu/Uridylate_kinase"/>
</dbReference>
<keyword evidence="7 8" id="KW-0067">ATP-binding</keyword>
<proteinExistence type="inferred from homology"/>
<dbReference type="InterPro" id="IPR036393">
    <property type="entry name" value="AceGlu_kinase-like_sf"/>
</dbReference>
<comment type="function">
    <text evidence="8">Catalyzes the transfer of a phosphate group to glutamate to form L-glutamate 5-phosphate.</text>
</comment>
<dbReference type="Gene3D" id="3.40.1160.10">
    <property type="entry name" value="Acetylglutamate kinase-like"/>
    <property type="match status" value="1"/>
</dbReference>
<dbReference type="PROSITE" id="PS50890">
    <property type="entry name" value="PUA"/>
    <property type="match status" value="1"/>
</dbReference>
<dbReference type="Pfam" id="PF00696">
    <property type="entry name" value="AA_kinase"/>
    <property type="match status" value="1"/>
</dbReference>
<keyword evidence="3 8" id="KW-0641">Proline biosynthesis</keyword>
<keyword evidence="2 8" id="KW-0028">Amino-acid biosynthesis</keyword>
<feature type="binding site" evidence="8">
    <location>
        <begin position="230"/>
        <end position="236"/>
    </location>
    <ligand>
        <name>ATP</name>
        <dbReference type="ChEBI" id="CHEBI:30616"/>
    </ligand>
</feature>
<dbReference type="EC" id="2.7.2.11" evidence="8"/>
<dbReference type="CDD" id="cd21157">
    <property type="entry name" value="PUA_G5K"/>
    <property type="match status" value="1"/>
</dbReference>
<feature type="domain" description="PUA" evidence="9">
    <location>
        <begin position="293"/>
        <end position="372"/>
    </location>
</feature>
<keyword evidence="5 8" id="KW-0547">Nucleotide-binding</keyword>
<dbReference type="InterPro" id="IPR002478">
    <property type="entry name" value="PUA"/>
</dbReference>
<dbReference type="InterPro" id="IPR015947">
    <property type="entry name" value="PUA-like_sf"/>
</dbReference>
<comment type="pathway">
    <text evidence="8">Amino-acid biosynthesis; L-proline biosynthesis; L-glutamate 5-semialdehyde from L-glutamate: step 1/2.</text>
</comment>
<evidence type="ECO:0000256" key="3">
    <source>
        <dbReference type="ARBA" id="ARBA00022650"/>
    </source>
</evidence>
<dbReference type="PIRSF" id="PIRSF000729">
    <property type="entry name" value="GK"/>
    <property type="match status" value="1"/>
</dbReference>
<evidence type="ECO:0000259" key="9">
    <source>
        <dbReference type="SMART" id="SM00359"/>
    </source>
</evidence>
<dbReference type="PRINTS" id="PR00474">
    <property type="entry name" value="GLU5KINASE"/>
</dbReference>
<evidence type="ECO:0000256" key="4">
    <source>
        <dbReference type="ARBA" id="ARBA00022679"/>
    </source>
</evidence>
<comment type="subcellular location">
    <subcellularLocation>
        <location evidence="8">Cytoplasm</location>
    </subcellularLocation>
</comment>
<dbReference type="InterPro" id="IPR011529">
    <property type="entry name" value="Glu_5kinase"/>
</dbReference>
<gene>
    <name evidence="8 10" type="primary">proB</name>
    <name evidence="10" type="ORF">ACFOLH_05795</name>
</gene>
<feature type="binding site" evidence="8">
    <location>
        <begin position="189"/>
        <end position="190"/>
    </location>
    <ligand>
        <name>ATP</name>
        <dbReference type="ChEBI" id="CHEBI:30616"/>
    </ligand>
</feature>
<dbReference type="SUPFAM" id="SSF88697">
    <property type="entry name" value="PUA domain-like"/>
    <property type="match status" value="1"/>
</dbReference>
<feature type="binding site" evidence="8">
    <location>
        <position position="29"/>
    </location>
    <ligand>
        <name>ATP</name>
        <dbReference type="ChEBI" id="CHEBI:30616"/>
    </ligand>
</feature>
<dbReference type="PANTHER" id="PTHR43654:SF1">
    <property type="entry name" value="ISOPENTENYL PHOSPHATE KINASE"/>
    <property type="match status" value="1"/>
</dbReference>
<evidence type="ECO:0000256" key="6">
    <source>
        <dbReference type="ARBA" id="ARBA00022777"/>
    </source>
</evidence>
<dbReference type="InterPro" id="IPR001057">
    <property type="entry name" value="Glu/AcGlu_kinase"/>
</dbReference>
<sequence length="387" mass="39712">MSEASATAPQQARERLHALLEGPGTLVVKVGSSSLATSTGIDGQAVDTLVDTLAARRALGADRRLVVVTSGAIAAGLPALGMARRPADLAGLQAAASVGQGRLLSRWSSSFARHDLVTGQVLLDLDDLVRRNHYLNARSTLARLLSLGAVPVVNENDTVATDEIRFGDNDRLAAFVAHLVGASALVLLTDVDGLYDRPPSRPGARRIPLVDGTGTLQADLGTGAGSAVGTGGMRTKVDAATIAADAAVPTLVTATARFPDAMSGADVGTWFEAAPRALPARTLWLAHVAAPRGRLLLDPGAVRAVVGRGASLLPAGVTAVEGVFDVGAVVDLCDPAGTAVARGLSGYAAAELPRLLGRSTHELREDLGPDYGREVVHRDDMVVLPAG</sequence>
<name>A0ABV7WFZ5_9MICO</name>
<comment type="catalytic activity">
    <reaction evidence="8">
        <text>L-glutamate + ATP = L-glutamyl 5-phosphate + ADP</text>
        <dbReference type="Rhea" id="RHEA:14877"/>
        <dbReference type="ChEBI" id="CHEBI:29985"/>
        <dbReference type="ChEBI" id="CHEBI:30616"/>
        <dbReference type="ChEBI" id="CHEBI:58274"/>
        <dbReference type="ChEBI" id="CHEBI:456216"/>
        <dbReference type="EC" id="2.7.2.11"/>
    </reaction>
</comment>
<dbReference type="Gene3D" id="2.30.130.10">
    <property type="entry name" value="PUA domain"/>
    <property type="match status" value="1"/>
</dbReference>
<evidence type="ECO:0000256" key="1">
    <source>
        <dbReference type="ARBA" id="ARBA00022490"/>
    </source>
</evidence>
<evidence type="ECO:0000256" key="7">
    <source>
        <dbReference type="ARBA" id="ARBA00022840"/>
    </source>
</evidence>
<comment type="caution">
    <text evidence="10">The sequence shown here is derived from an EMBL/GenBank/DDBJ whole genome shotgun (WGS) entry which is preliminary data.</text>
</comment>